<sequence length="144" mass="15498">MPPRNDLFPAESRRRAEPSPETVRRVVRNSVDREISRSQLNLAESNFTGPMCISGLMHSIPAGPGDEVYLHGIILAPFDPTPTDPLSGPLQSLSLIIRITPAASPLAQSHATIALFEVLRLVAIDQPLRDLAIVTSGNNGNNAT</sequence>
<gene>
    <name evidence="2" type="ORF">WN51_13833</name>
</gene>
<organism evidence="2 3">
    <name type="scientific">Melipona quadrifasciata</name>
    <dbReference type="NCBI Taxonomy" id="166423"/>
    <lineage>
        <taxon>Eukaryota</taxon>
        <taxon>Metazoa</taxon>
        <taxon>Ecdysozoa</taxon>
        <taxon>Arthropoda</taxon>
        <taxon>Hexapoda</taxon>
        <taxon>Insecta</taxon>
        <taxon>Pterygota</taxon>
        <taxon>Neoptera</taxon>
        <taxon>Endopterygota</taxon>
        <taxon>Hymenoptera</taxon>
        <taxon>Apocrita</taxon>
        <taxon>Aculeata</taxon>
        <taxon>Apoidea</taxon>
        <taxon>Anthophila</taxon>
        <taxon>Apidae</taxon>
        <taxon>Melipona</taxon>
    </lineage>
</organism>
<dbReference type="AlphaFoldDB" id="A0A0M8ZYL5"/>
<feature type="compositionally biased region" description="Basic and acidic residues" evidence="1">
    <location>
        <begin position="11"/>
        <end position="23"/>
    </location>
</feature>
<evidence type="ECO:0000313" key="2">
    <source>
        <dbReference type="EMBL" id="KOX73755.1"/>
    </source>
</evidence>
<keyword evidence="3" id="KW-1185">Reference proteome</keyword>
<proteinExistence type="predicted"/>
<feature type="region of interest" description="Disordered" evidence="1">
    <location>
        <begin position="1"/>
        <end position="23"/>
    </location>
</feature>
<accession>A0A0M8ZYL5</accession>
<protein>
    <submittedName>
        <fullName evidence="2">Uncharacterized protein</fullName>
    </submittedName>
</protein>
<name>A0A0M8ZYL5_9HYME</name>
<evidence type="ECO:0000313" key="3">
    <source>
        <dbReference type="Proteomes" id="UP000053105"/>
    </source>
</evidence>
<dbReference type="EMBL" id="KQ435794">
    <property type="protein sequence ID" value="KOX73755.1"/>
    <property type="molecule type" value="Genomic_DNA"/>
</dbReference>
<dbReference type="Proteomes" id="UP000053105">
    <property type="component" value="Unassembled WGS sequence"/>
</dbReference>
<reference evidence="2 3" key="1">
    <citation type="submission" date="2015-07" db="EMBL/GenBank/DDBJ databases">
        <title>The genome of Melipona quadrifasciata.</title>
        <authorList>
            <person name="Pan H."/>
            <person name="Kapheim K."/>
        </authorList>
    </citation>
    <scope>NUCLEOTIDE SEQUENCE [LARGE SCALE GENOMIC DNA]</scope>
    <source>
        <strain evidence="2">0111107301</strain>
        <tissue evidence="2">Whole body</tissue>
    </source>
</reference>
<evidence type="ECO:0000256" key="1">
    <source>
        <dbReference type="SAM" id="MobiDB-lite"/>
    </source>
</evidence>